<keyword evidence="2" id="KW-1185">Reference proteome</keyword>
<reference evidence="1" key="1">
    <citation type="journal article" date="2020" name="Nat. Commun.">
        <title>Large-scale genome sequencing of mycorrhizal fungi provides insights into the early evolution of symbiotic traits.</title>
        <authorList>
            <person name="Miyauchi S."/>
            <person name="Kiss E."/>
            <person name="Kuo A."/>
            <person name="Drula E."/>
            <person name="Kohler A."/>
            <person name="Sanchez-Garcia M."/>
            <person name="Morin E."/>
            <person name="Andreopoulos B."/>
            <person name="Barry K.W."/>
            <person name="Bonito G."/>
            <person name="Buee M."/>
            <person name="Carver A."/>
            <person name="Chen C."/>
            <person name="Cichocki N."/>
            <person name="Clum A."/>
            <person name="Culley D."/>
            <person name="Crous P.W."/>
            <person name="Fauchery L."/>
            <person name="Girlanda M."/>
            <person name="Hayes R.D."/>
            <person name="Keri Z."/>
            <person name="LaButti K."/>
            <person name="Lipzen A."/>
            <person name="Lombard V."/>
            <person name="Magnuson J."/>
            <person name="Maillard F."/>
            <person name="Murat C."/>
            <person name="Nolan M."/>
            <person name="Ohm R.A."/>
            <person name="Pangilinan J."/>
            <person name="Pereira M.F."/>
            <person name="Perotto S."/>
            <person name="Peter M."/>
            <person name="Pfister S."/>
            <person name="Riley R."/>
            <person name="Sitrit Y."/>
            <person name="Stielow J.B."/>
            <person name="Szollosi G."/>
            <person name="Zifcakova L."/>
            <person name="Stursova M."/>
            <person name="Spatafora J.W."/>
            <person name="Tedersoo L."/>
            <person name="Vaario L.M."/>
            <person name="Yamada A."/>
            <person name="Yan M."/>
            <person name="Wang P."/>
            <person name="Xu J."/>
            <person name="Bruns T."/>
            <person name="Baldrian P."/>
            <person name="Vilgalys R."/>
            <person name="Dunand C."/>
            <person name="Henrissat B."/>
            <person name="Grigoriev I.V."/>
            <person name="Hibbett D."/>
            <person name="Nagy L.G."/>
            <person name="Martin F.M."/>
        </authorList>
    </citation>
    <scope>NUCLEOTIDE SEQUENCE</scope>
    <source>
        <strain evidence="1">UP504</strain>
    </source>
</reference>
<gene>
    <name evidence="1" type="ORF">BS47DRAFT_1345393</name>
</gene>
<proteinExistence type="predicted"/>
<dbReference type="AlphaFoldDB" id="A0A9P6AV04"/>
<comment type="caution">
    <text evidence="1">The sequence shown here is derived from an EMBL/GenBank/DDBJ whole genome shotgun (WGS) entry which is preliminary data.</text>
</comment>
<sequence length="110" mass="12477">MDEYYYRGKQGVDTTSFLTVIDFTPHLSLLSSPLREEDWKSSALEVFGTPMKFSLTRRKIEAPLRTDVIKASIDDEHIILECRKPSGSVGEYLENGGFPGWQADLHILTL</sequence>
<dbReference type="EMBL" id="MU128986">
    <property type="protein sequence ID" value="KAF9512457.1"/>
    <property type="molecule type" value="Genomic_DNA"/>
</dbReference>
<evidence type="ECO:0000313" key="2">
    <source>
        <dbReference type="Proteomes" id="UP000886523"/>
    </source>
</evidence>
<protein>
    <submittedName>
        <fullName evidence="1">Uncharacterized protein</fullName>
    </submittedName>
</protein>
<name>A0A9P6AV04_9AGAM</name>
<evidence type="ECO:0000313" key="1">
    <source>
        <dbReference type="EMBL" id="KAF9512457.1"/>
    </source>
</evidence>
<dbReference type="Proteomes" id="UP000886523">
    <property type="component" value="Unassembled WGS sequence"/>
</dbReference>
<accession>A0A9P6AV04</accession>
<organism evidence="1 2">
    <name type="scientific">Hydnum rufescens UP504</name>
    <dbReference type="NCBI Taxonomy" id="1448309"/>
    <lineage>
        <taxon>Eukaryota</taxon>
        <taxon>Fungi</taxon>
        <taxon>Dikarya</taxon>
        <taxon>Basidiomycota</taxon>
        <taxon>Agaricomycotina</taxon>
        <taxon>Agaricomycetes</taxon>
        <taxon>Cantharellales</taxon>
        <taxon>Hydnaceae</taxon>
        <taxon>Hydnum</taxon>
    </lineage>
</organism>